<keyword evidence="7" id="KW-1133">Transmembrane helix</keyword>
<feature type="binding site" evidence="6">
    <location>
        <position position="123"/>
    </location>
    <ligand>
        <name>FAD</name>
        <dbReference type="ChEBI" id="CHEBI:57692"/>
    </ligand>
</feature>
<keyword evidence="4 6" id="KW-0274">FAD</keyword>
<dbReference type="InterPro" id="IPR001834">
    <property type="entry name" value="CBR-like"/>
</dbReference>
<dbReference type="InterPro" id="IPR017938">
    <property type="entry name" value="Riboflavin_synthase-like_b-brl"/>
</dbReference>
<feature type="binding site" evidence="6">
    <location>
        <position position="141"/>
    </location>
    <ligand>
        <name>FAD</name>
        <dbReference type="ChEBI" id="CHEBI:57692"/>
    </ligand>
</feature>
<name>A0A5C3QV38_9AGAR</name>
<dbReference type="InterPro" id="IPR001433">
    <property type="entry name" value="OxRdtase_FAD/NAD-bd"/>
</dbReference>
<keyword evidence="10" id="KW-1185">Reference proteome</keyword>
<dbReference type="InterPro" id="IPR039261">
    <property type="entry name" value="FNR_nucleotide-bd"/>
</dbReference>
<organism evidence="9 10">
    <name type="scientific">Pterulicium gracile</name>
    <dbReference type="NCBI Taxonomy" id="1884261"/>
    <lineage>
        <taxon>Eukaryota</taxon>
        <taxon>Fungi</taxon>
        <taxon>Dikarya</taxon>
        <taxon>Basidiomycota</taxon>
        <taxon>Agaricomycotina</taxon>
        <taxon>Agaricomycetes</taxon>
        <taxon>Agaricomycetidae</taxon>
        <taxon>Agaricales</taxon>
        <taxon>Pleurotineae</taxon>
        <taxon>Pterulaceae</taxon>
        <taxon>Pterulicium</taxon>
    </lineage>
</organism>
<dbReference type="PROSITE" id="PS51384">
    <property type="entry name" value="FAD_FR"/>
    <property type="match status" value="1"/>
</dbReference>
<sequence>MFRCSRSTVTSLKTTYRYSSSTSGPAPGKRFISGRSIVLTIALGTPAALYFFYPDASRSAPTSSDAPLSPSHFTPATVESTVGSGPNTKLMTLVIPPNLIPQSALGPIWSVFIKDDQIQVERPYTPLYGIDESGRMEFWIKKYPKGEVGRWLHSKAVGDTIELRGPLSTWHWKEDAWDEVIMISGGTGFTPYNQLFHSIITSSSSPKTRFTLLHSSLCPEELPPDELLAPFRRFARDRPDRLRVALHVDQLAGRNSDVVLGRIGRADIEKAAGVSNPPWYAFWRSAAQTPAPRERKIMFLICGPDTMITAIAGPFGRNLSQGPVGGILGELGFSSHQVYKLSS</sequence>
<evidence type="ECO:0000313" key="9">
    <source>
        <dbReference type="EMBL" id="TFL05886.1"/>
    </source>
</evidence>
<feature type="binding site" evidence="6">
    <location>
        <position position="190"/>
    </location>
    <ligand>
        <name>FAD</name>
        <dbReference type="ChEBI" id="CHEBI:57692"/>
    </ligand>
</feature>
<gene>
    <name evidence="9" type="ORF">BDV98DRAFT_499625</name>
</gene>
<keyword evidence="7" id="KW-0812">Transmembrane</keyword>
<dbReference type="EMBL" id="ML178816">
    <property type="protein sequence ID" value="TFL05886.1"/>
    <property type="molecule type" value="Genomic_DNA"/>
</dbReference>
<dbReference type="STRING" id="1884261.A0A5C3QV38"/>
<feature type="binding site" evidence="6">
    <location>
        <position position="124"/>
    </location>
    <ligand>
        <name>FAD</name>
        <dbReference type="ChEBI" id="CHEBI:57692"/>
    </ligand>
</feature>
<protein>
    <recommendedName>
        <fullName evidence="8">FAD-binding FR-type domain-containing protein</fullName>
    </recommendedName>
</protein>
<comment type="similarity">
    <text evidence="2">Belongs to the flavoprotein pyridine nucleotide cytochrome reductase family.</text>
</comment>
<dbReference type="OrthoDB" id="432685at2759"/>
<dbReference type="PANTHER" id="PTHR19370:SF184">
    <property type="entry name" value="NADH-CYTOCHROME B5 REDUCTASE-LIKE"/>
    <property type="match status" value="1"/>
</dbReference>
<dbReference type="GO" id="GO:0016491">
    <property type="term" value="F:oxidoreductase activity"/>
    <property type="evidence" value="ECO:0007669"/>
    <property type="project" value="UniProtKB-KW"/>
</dbReference>
<feature type="binding site" evidence="6">
    <location>
        <position position="122"/>
    </location>
    <ligand>
        <name>FAD</name>
        <dbReference type="ChEBI" id="CHEBI:57692"/>
    </ligand>
</feature>
<dbReference type="PANTHER" id="PTHR19370">
    <property type="entry name" value="NADH-CYTOCHROME B5 REDUCTASE"/>
    <property type="match status" value="1"/>
</dbReference>
<dbReference type="Gene3D" id="3.40.50.80">
    <property type="entry name" value="Nucleotide-binding domain of ferredoxin-NADP reductase (FNR) module"/>
    <property type="match status" value="1"/>
</dbReference>
<keyword evidence="5" id="KW-0560">Oxidoreductase</keyword>
<evidence type="ECO:0000256" key="5">
    <source>
        <dbReference type="ARBA" id="ARBA00023002"/>
    </source>
</evidence>
<evidence type="ECO:0000256" key="6">
    <source>
        <dbReference type="PIRSR" id="PIRSR601834-1"/>
    </source>
</evidence>
<feature type="transmembrane region" description="Helical" evidence="7">
    <location>
        <begin position="36"/>
        <end position="53"/>
    </location>
</feature>
<feature type="domain" description="FAD-binding FR-type" evidence="8">
    <location>
        <begin position="71"/>
        <end position="173"/>
    </location>
</feature>
<dbReference type="InterPro" id="IPR017927">
    <property type="entry name" value="FAD-bd_FR_type"/>
</dbReference>
<dbReference type="AlphaFoldDB" id="A0A5C3QV38"/>
<evidence type="ECO:0000256" key="2">
    <source>
        <dbReference type="ARBA" id="ARBA00006105"/>
    </source>
</evidence>
<dbReference type="CDD" id="cd06183">
    <property type="entry name" value="cyt_b5_reduct_like"/>
    <property type="match status" value="1"/>
</dbReference>
<keyword evidence="3 6" id="KW-0285">Flavoprotein</keyword>
<evidence type="ECO:0000313" key="10">
    <source>
        <dbReference type="Proteomes" id="UP000305067"/>
    </source>
</evidence>
<evidence type="ECO:0000259" key="8">
    <source>
        <dbReference type="PROSITE" id="PS51384"/>
    </source>
</evidence>
<keyword evidence="7" id="KW-0472">Membrane</keyword>
<evidence type="ECO:0000256" key="4">
    <source>
        <dbReference type="ARBA" id="ARBA00022827"/>
    </source>
</evidence>
<accession>A0A5C3QV38</accession>
<evidence type="ECO:0000256" key="1">
    <source>
        <dbReference type="ARBA" id="ARBA00001974"/>
    </source>
</evidence>
<dbReference type="SUPFAM" id="SSF63380">
    <property type="entry name" value="Riboflavin synthase domain-like"/>
    <property type="match status" value="1"/>
</dbReference>
<dbReference type="Proteomes" id="UP000305067">
    <property type="component" value="Unassembled WGS sequence"/>
</dbReference>
<feature type="binding site" evidence="6">
    <location>
        <position position="148"/>
    </location>
    <ligand>
        <name>FAD</name>
        <dbReference type="ChEBI" id="CHEBI:57692"/>
    </ligand>
</feature>
<dbReference type="InterPro" id="IPR008333">
    <property type="entry name" value="Cbr1-like_FAD-bd_dom"/>
</dbReference>
<evidence type="ECO:0000256" key="7">
    <source>
        <dbReference type="SAM" id="Phobius"/>
    </source>
</evidence>
<dbReference type="Gene3D" id="2.40.30.10">
    <property type="entry name" value="Translation factors"/>
    <property type="match status" value="1"/>
</dbReference>
<dbReference type="Pfam" id="PF00970">
    <property type="entry name" value="FAD_binding_6"/>
    <property type="match status" value="1"/>
</dbReference>
<dbReference type="SUPFAM" id="SSF52343">
    <property type="entry name" value="Ferredoxin reductase-like, C-terminal NADP-linked domain"/>
    <property type="match status" value="1"/>
</dbReference>
<evidence type="ECO:0000256" key="3">
    <source>
        <dbReference type="ARBA" id="ARBA00022630"/>
    </source>
</evidence>
<comment type="cofactor">
    <cofactor evidence="1 6">
        <name>FAD</name>
        <dbReference type="ChEBI" id="CHEBI:57692"/>
    </cofactor>
</comment>
<proteinExistence type="inferred from homology"/>
<dbReference type="Pfam" id="PF00175">
    <property type="entry name" value="NAD_binding_1"/>
    <property type="match status" value="1"/>
</dbReference>
<reference evidence="9 10" key="1">
    <citation type="journal article" date="2019" name="Nat. Ecol. Evol.">
        <title>Megaphylogeny resolves global patterns of mushroom evolution.</title>
        <authorList>
            <person name="Varga T."/>
            <person name="Krizsan K."/>
            <person name="Foldi C."/>
            <person name="Dima B."/>
            <person name="Sanchez-Garcia M."/>
            <person name="Sanchez-Ramirez S."/>
            <person name="Szollosi G.J."/>
            <person name="Szarkandi J.G."/>
            <person name="Papp V."/>
            <person name="Albert L."/>
            <person name="Andreopoulos W."/>
            <person name="Angelini C."/>
            <person name="Antonin V."/>
            <person name="Barry K.W."/>
            <person name="Bougher N.L."/>
            <person name="Buchanan P."/>
            <person name="Buyck B."/>
            <person name="Bense V."/>
            <person name="Catcheside P."/>
            <person name="Chovatia M."/>
            <person name="Cooper J."/>
            <person name="Damon W."/>
            <person name="Desjardin D."/>
            <person name="Finy P."/>
            <person name="Geml J."/>
            <person name="Haridas S."/>
            <person name="Hughes K."/>
            <person name="Justo A."/>
            <person name="Karasinski D."/>
            <person name="Kautmanova I."/>
            <person name="Kiss B."/>
            <person name="Kocsube S."/>
            <person name="Kotiranta H."/>
            <person name="LaButti K.M."/>
            <person name="Lechner B.E."/>
            <person name="Liimatainen K."/>
            <person name="Lipzen A."/>
            <person name="Lukacs Z."/>
            <person name="Mihaltcheva S."/>
            <person name="Morgado L.N."/>
            <person name="Niskanen T."/>
            <person name="Noordeloos M.E."/>
            <person name="Ohm R.A."/>
            <person name="Ortiz-Santana B."/>
            <person name="Ovrebo C."/>
            <person name="Racz N."/>
            <person name="Riley R."/>
            <person name="Savchenko A."/>
            <person name="Shiryaev A."/>
            <person name="Soop K."/>
            <person name="Spirin V."/>
            <person name="Szebenyi C."/>
            <person name="Tomsovsky M."/>
            <person name="Tulloss R.E."/>
            <person name="Uehling J."/>
            <person name="Grigoriev I.V."/>
            <person name="Vagvolgyi C."/>
            <person name="Papp T."/>
            <person name="Martin F.M."/>
            <person name="Miettinen O."/>
            <person name="Hibbett D.S."/>
            <person name="Nagy L.G."/>
        </authorList>
    </citation>
    <scope>NUCLEOTIDE SEQUENCE [LARGE SCALE GENOMIC DNA]</scope>
    <source>
        <strain evidence="9 10">CBS 309.79</strain>
    </source>
</reference>